<protein>
    <submittedName>
        <fullName evidence="2">Uncharacterized protein</fullName>
    </submittedName>
</protein>
<organism evidence="2">
    <name type="scientific">Medicago truncatula</name>
    <name type="common">Barrel medic</name>
    <name type="synonym">Medicago tribuloides</name>
    <dbReference type="NCBI Taxonomy" id="3880"/>
    <lineage>
        <taxon>Eukaryota</taxon>
        <taxon>Viridiplantae</taxon>
        <taxon>Streptophyta</taxon>
        <taxon>Embryophyta</taxon>
        <taxon>Tracheophyta</taxon>
        <taxon>Spermatophyta</taxon>
        <taxon>Magnoliopsida</taxon>
        <taxon>eudicotyledons</taxon>
        <taxon>Gunneridae</taxon>
        <taxon>Pentapetalae</taxon>
        <taxon>rosids</taxon>
        <taxon>fabids</taxon>
        <taxon>Fabales</taxon>
        <taxon>Fabaceae</taxon>
        <taxon>Papilionoideae</taxon>
        <taxon>50 kb inversion clade</taxon>
        <taxon>NPAAA clade</taxon>
        <taxon>Hologalegina</taxon>
        <taxon>IRL clade</taxon>
        <taxon>Trifolieae</taxon>
        <taxon>Medicago</taxon>
    </lineage>
</organism>
<accession>A2Q1D3</accession>
<evidence type="ECO:0000256" key="1">
    <source>
        <dbReference type="SAM" id="MobiDB-lite"/>
    </source>
</evidence>
<feature type="region of interest" description="Disordered" evidence="1">
    <location>
        <begin position="1"/>
        <end position="35"/>
    </location>
</feature>
<dbReference type="EMBL" id="AC148775">
    <property type="protein sequence ID" value="ABN05749.1"/>
    <property type="molecule type" value="Genomic_DNA"/>
</dbReference>
<proteinExistence type="predicted"/>
<dbReference type="AlphaFoldDB" id="A2Q1D3"/>
<gene>
    <name evidence="2" type="ORF">MtrDRAFT_AC148775g41v2</name>
</gene>
<reference evidence="2" key="1">
    <citation type="submission" date="2004-05" db="EMBL/GenBank/DDBJ databases">
        <authorList>
            <person name="Town C.D."/>
        </authorList>
    </citation>
    <scope>NUCLEOTIDE SEQUENCE</scope>
</reference>
<reference evidence="2" key="2">
    <citation type="submission" date="2007-03" db="EMBL/GenBank/DDBJ databases">
        <authorList>
            <consortium name="The International Medicago Genome Annotation Group"/>
        </authorList>
    </citation>
    <scope>NUCLEOTIDE SEQUENCE</scope>
</reference>
<name>A2Q1D3_MEDTR</name>
<evidence type="ECO:0000313" key="2">
    <source>
        <dbReference type="EMBL" id="ABN05749.1"/>
    </source>
</evidence>
<feature type="compositionally biased region" description="Polar residues" evidence="1">
    <location>
        <begin position="13"/>
        <end position="35"/>
    </location>
</feature>
<sequence length="69" mass="7341">MNLVVHGSKDTQSEVTQSFASPHSSSDSCLESTTNETGQEVMLSWVAIGFSSNIKLPHGVSKVSSSNEK</sequence>